<dbReference type="AlphaFoldDB" id="A0A937XDK2"/>
<feature type="domain" description="Sigma-54 factor interaction" evidence="8">
    <location>
        <begin position="137"/>
        <end position="361"/>
    </location>
</feature>
<reference evidence="10" key="1">
    <citation type="submission" date="2019-03" db="EMBL/GenBank/DDBJ databases">
        <title>Lake Tanganyika Metagenome-Assembled Genomes (MAGs).</title>
        <authorList>
            <person name="Tran P."/>
        </authorList>
    </citation>
    <scope>NUCLEOTIDE SEQUENCE</scope>
    <source>
        <strain evidence="10">K_DeepCast_150m_m2_040</strain>
    </source>
</reference>
<dbReference type="SUPFAM" id="SSF52172">
    <property type="entry name" value="CheY-like"/>
    <property type="match status" value="1"/>
</dbReference>
<dbReference type="Gene3D" id="3.40.50.2300">
    <property type="match status" value="1"/>
</dbReference>
<dbReference type="PROSITE" id="PS50045">
    <property type="entry name" value="SIGMA54_INTERACT_4"/>
    <property type="match status" value="1"/>
</dbReference>
<evidence type="ECO:0000256" key="7">
    <source>
        <dbReference type="SAM" id="Coils"/>
    </source>
</evidence>
<dbReference type="CDD" id="cd00009">
    <property type="entry name" value="AAA"/>
    <property type="match status" value="1"/>
</dbReference>
<evidence type="ECO:0000256" key="4">
    <source>
        <dbReference type="ARBA" id="ARBA00023125"/>
    </source>
</evidence>
<dbReference type="InterPro" id="IPR009057">
    <property type="entry name" value="Homeodomain-like_sf"/>
</dbReference>
<dbReference type="Gene3D" id="3.40.50.300">
    <property type="entry name" value="P-loop containing nucleotide triphosphate hydrolases"/>
    <property type="match status" value="1"/>
</dbReference>
<dbReference type="PANTHER" id="PTHR32071:SF113">
    <property type="entry name" value="ALGINATE BIOSYNTHESIS TRANSCRIPTIONAL REGULATORY PROTEIN ALGB"/>
    <property type="match status" value="1"/>
</dbReference>
<dbReference type="SMART" id="SM00448">
    <property type="entry name" value="REC"/>
    <property type="match status" value="1"/>
</dbReference>
<dbReference type="InterPro" id="IPR025662">
    <property type="entry name" value="Sigma_54_int_dom_ATP-bd_1"/>
</dbReference>
<dbReference type="GO" id="GO:0006355">
    <property type="term" value="P:regulation of DNA-templated transcription"/>
    <property type="evidence" value="ECO:0007669"/>
    <property type="project" value="InterPro"/>
</dbReference>
<dbReference type="InterPro" id="IPR002078">
    <property type="entry name" value="Sigma_54_int"/>
</dbReference>
<dbReference type="InterPro" id="IPR025944">
    <property type="entry name" value="Sigma_54_int_dom_CS"/>
</dbReference>
<dbReference type="InterPro" id="IPR058031">
    <property type="entry name" value="AAA_lid_NorR"/>
</dbReference>
<evidence type="ECO:0000256" key="3">
    <source>
        <dbReference type="ARBA" id="ARBA00023015"/>
    </source>
</evidence>
<keyword evidence="5" id="KW-0804">Transcription</keyword>
<dbReference type="PRINTS" id="PR01590">
    <property type="entry name" value="HTHFIS"/>
</dbReference>
<dbReference type="SUPFAM" id="SSF52540">
    <property type="entry name" value="P-loop containing nucleoside triphosphate hydrolases"/>
    <property type="match status" value="1"/>
</dbReference>
<proteinExistence type="predicted"/>
<evidence type="ECO:0000259" key="8">
    <source>
        <dbReference type="PROSITE" id="PS50045"/>
    </source>
</evidence>
<dbReference type="SMART" id="SM00382">
    <property type="entry name" value="AAA"/>
    <property type="match status" value="1"/>
</dbReference>
<dbReference type="GO" id="GO:0000160">
    <property type="term" value="P:phosphorelay signal transduction system"/>
    <property type="evidence" value="ECO:0007669"/>
    <property type="project" value="InterPro"/>
</dbReference>
<comment type="caution">
    <text evidence="10">The sequence shown here is derived from an EMBL/GenBank/DDBJ whole genome shotgun (WGS) entry which is preliminary data.</text>
</comment>
<dbReference type="Pfam" id="PF25601">
    <property type="entry name" value="AAA_lid_14"/>
    <property type="match status" value="1"/>
</dbReference>
<keyword evidence="1" id="KW-0547">Nucleotide-binding</keyword>
<dbReference type="PROSITE" id="PS00675">
    <property type="entry name" value="SIGMA54_INTERACT_1"/>
    <property type="match status" value="1"/>
</dbReference>
<evidence type="ECO:0000259" key="9">
    <source>
        <dbReference type="PROSITE" id="PS50110"/>
    </source>
</evidence>
<accession>A0A937XDK2</accession>
<dbReference type="Pfam" id="PF00072">
    <property type="entry name" value="Response_reg"/>
    <property type="match status" value="1"/>
</dbReference>
<keyword evidence="3" id="KW-0805">Transcription regulation</keyword>
<dbReference type="Pfam" id="PF02954">
    <property type="entry name" value="HTH_8"/>
    <property type="match status" value="1"/>
</dbReference>
<keyword evidence="4" id="KW-0238">DNA-binding</keyword>
<dbReference type="PROSITE" id="PS50110">
    <property type="entry name" value="RESPONSE_REGULATORY"/>
    <property type="match status" value="1"/>
</dbReference>
<feature type="coiled-coil region" evidence="7">
    <location>
        <begin position="104"/>
        <end position="137"/>
    </location>
</feature>
<dbReference type="InterPro" id="IPR002197">
    <property type="entry name" value="HTH_Fis"/>
</dbReference>
<dbReference type="PROSITE" id="PS00676">
    <property type="entry name" value="SIGMA54_INTERACT_2"/>
    <property type="match status" value="1"/>
</dbReference>
<dbReference type="GO" id="GO:0005524">
    <property type="term" value="F:ATP binding"/>
    <property type="evidence" value="ECO:0007669"/>
    <property type="project" value="UniProtKB-KW"/>
</dbReference>
<evidence type="ECO:0000313" key="10">
    <source>
        <dbReference type="EMBL" id="MBM3331072.1"/>
    </source>
</evidence>
<name>A0A937XDK2_UNCW3</name>
<dbReference type="Proteomes" id="UP000779900">
    <property type="component" value="Unassembled WGS sequence"/>
</dbReference>
<dbReference type="PANTHER" id="PTHR32071">
    <property type="entry name" value="TRANSCRIPTIONAL REGULATORY PROTEIN"/>
    <property type="match status" value="1"/>
</dbReference>
<keyword evidence="6" id="KW-0597">Phosphoprotein</keyword>
<dbReference type="InterPro" id="IPR001789">
    <property type="entry name" value="Sig_transdc_resp-reg_receiver"/>
</dbReference>
<dbReference type="InterPro" id="IPR011006">
    <property type="entry name" value="CheY-like_superfamily"/>
</dbReference>
<evidence type="ECO:0000256" key="2">
    <source>
        <dbReference type="ARBA" id="ARBA00022840"/>
    </source>
</evidence>
<organism evidence="10 11">
    <name type="scientific">candidate division WOR-3 bacterium</name>
    <dbReference type="NCBI Taxonomy" id="2052148"/>
    <lineage>
        <taxon>Bacteria</taxon>
        <taxon>Bacteria division WOR-3</taxon>
    </lineage>
</organism>
<dbReference type="Gene3D" id="1.10.8.60">
    <property type="match status" value="1"/>
</dbReference>
<dbReference type="InterPro" id="IPR027417">
    <property type="entry name" value="P-loop_NTPase"/>
</dbReference>
<dbReference type="EMBL" id="VGIR01000018">
    <property type="protein sequence ID" value="MBM3331072.1"/>
    <property type="molecule type" value="Genomic_DNA"/>
</dbReference>
<sequence>MKVLVIDDEERFARLVAEELKDAGHETTVRTGGAEAAREAGAGYDVVITDLKMTPVDGIAVLESVKAASPETEVIVMTAFGAVDTAVEAMKKGAADFITKPFAMDQLRLRLERIAEKLALRRENRALRSEADRLGEMVGASAAMKKVRDLVEKVAPSDTSVLILGESGVGKELVARLIHRQSGRAGRPLVVVHAAALPETLLESELFGYEKGAFTGANARKPGRVEAADGGTLFLDEIGEISPAFQVKLLRFVQEKTFVRLGGNQTLKVDTRVVAATNRDLGTEVRDGRFREDLYYRLAVFPITVPPLRERKTDLPALCGHILTRLGAAPDLGASVMELVSDHDWPGNVRELENVLERALILSGGGTIAPQHIQLPEPVLVRASPGTAKPGGLSSVSQAGPLHEMERQMLEDALRKSGGNKSKAAKLLGITRRMLYTKLERHGLARDEAADAE</sequence>
<evidence type="ECO:0000256" key="5">
    <source>
        <dbReference type="ARBA" id="ARBA00023163"/>
    </source>
</evidence>
<dbReference type="InterPro" id="IPR003593">
    <property type="entry name" value="AAA+_ATPase"/>
</dbReference>
<feature type="domain" description="Response regulatory" evidence="9">
    <location>
        <begin position="2"/>
        <end position="115"/>
    </location>
</feature>
<dbReference type="Pfam" id="PF00158">
    <property type="entry name" value="Sigma54_activat"/>
    <property type="match status" value="1"/>
</dbReference>
<dbReference type="FunFam" id="3.40.50.300:FF:000006">
    <property type="entry name" value="DNA-binding transcriptional regulator NtrC"/>
    <property type="match status" value="1"/>
</dbReference>
<keyword evidence="2" id="KW-0067">ATP-binding</keyword>
<dbReference type="SUPFAM" id="SSF46689">
    <property type="entry name" value="Homeodomain-like"/>
    <property type="match status" value="1"/>
</dbReference>
<dbReference type="GO" id="GO:0043565">
    <property type="term" value="F:sequence-specific DNA binding"/>
    <property type="evidence" value="ECO:0007669"/>
    <property type="project" value="InterPro"/>
</dbReference>
<feature type="modified residue" description="4-aspartylphosphate" evidence="6">
    <location>
        <position position="50"/>
    </location>
</feature>
<dbReference type="InterPro" id="IPR025943">
    <property type="entry name" value="Sigma_54_int_dom_ATP-bd_2"/>
</dbReference>
<evidence type="ECO:0000313" key="11">
    <source>
        <dbReference type="Proteomes" id="UP000779900"/>
    </source>
</evidence>
<dbReference type="PROSITE" id="PS00688">
    <property type="entry name" value="SIGMA54_INTERACT_3"/>
    <property type="match status" value="1"/>
</dbReference>
<evidence type="ECO:0000256" key="6">
    <source>
        <dbReference type="PROSITE-ProRule" id="PRU00169"/>
    </source>
</evidence>
<evidence type="ECO:0000256" key="1">
    <source>
        <dbReference type="ARBA" id="ARBA00022741"/>
    </source>
</evidence>
<keyword evidence="7" id="KW-0175">Coiled coil</keyword>
<protein>
    <submittedName>
        <fullName evidence="10">Sigma-54-dependent Fis family transcriptional regulator</fullName>
    </submittedName>
</protein>
<gene>
    <name evidence="10" type="ORF">FJY68_04370</name>
</gene>
<dbReference type="Gene3D" id="1.10.10.60">
    <property type="entry name" value="Homeodomain-like"/>
    <property type="match status" value="1"/>
</dbReference>